<dbReference type="NCBIfam" id="TIGR02122">
    <property type="entry name" value="TRAP_TAXI"/>
    <property type="match status" value="1"/>
</dbReference>
<accession>A0A4R8FZA5</accession>
<organism evidence="1 2">
    <name type="scientific">Rhodovulum visakhapatnamense</name>
    <dbReference type="NCBI Taxonomy" id="364297"/>
    <lineage>
        <taxon>Bacteria</taxon>
        <taxon>Pseudomonadati</taxon>
        <taxon>Pseudomonadota</taxon>
        <taxon>Alphaproteobacteria</taxon>
        <taxon>Rhodobacterales</taxon>
        <taxon>Paracoccaceae</taxon>
        <taxon>Rhodovulum</taxon>
    </lineage>
</organism>
<dbReference type="PANTHER" id="PTHR42941">
    <property type="entry name" value="SLL1037 PROTEIN"/>
    <property type="match status" value="1"/>
</dbReference>
<dbReference type="Gene3D" id="3.40.190.10">
    <property type="entry name" value="Periplasmic binding protein-like II"/>
    <property type="match status" value="2"/>
</dbReference>
<sequence length="359" mass="38570">MSLFHRSRRAIFALRDGGLAGLALAGLVAAGPAFAQQFEKNILTGGPTGTYIQFGRDIARIAGECGIVLNVRESAGSLENFVGVRQRSFTQFGIVQSDVLEYLRTYASNDPEIAQTIAGVRIAFPLYNEEVHLLARSDIGNLADLAGKRVAVGVEDSGTYVTATLVLDLTEVAAERVTIGPDESLRQLLAGEIDAFFYVAGAPTRLFQDPGISAERFHLLALTDPVLQAVYTPATIAADTYPFQSDPVEAVAVKAVLMTYEYQIGKNGYHRASCDAVRSISHLVLAQFAELKETGHPKWTQVDLTDIPPGWEVGACVNMGLDPEFTLPCTRNTAPAAEPAMSAANATYRRRICDAIGGC</sequence>
<evidence type="ECO:0008006" key="3">
    <source>
        <dbReference type="Google" id="ProtNLM"/>
    </source>
</evidence>
<dbReference type="PANTHER" id="PTHR42941:SF1">
    <property type="entry name" value="SLL1037 PROTEIN"/>
    <property type="match status" value="1"/>
</dbReference>
<dbReference type="EMBL" id="SOEB01000003">
    <property type="protein sequence ID" value="TDX32487.1"/>
    <property type="molecule type" value="Genomic_DNA"/>
</dbReference>
<reference evidence="1 2" key="1">
    <citation type="submission" date="2019-03" db="EMBL/GenBank/DDBJ databases">
        <title>Genomic Encyclopedia of Type Strains, Phase IV (KMG-IV): sequencing the most valuable type-strain genomes for metagenomic binning, comparative biology and taxonomic classification.</title>
        <authorList>
            <person name="Goeker M."/>
        </authorList>
    </citation>
    <scope>NUCLEOTIDE SEQUENCE [LARGE SCALE GENOMIC DNA]</scope>
    <source>
        <strain evidence="1 2">JA181</strain>
    </source>
</reference>
<name>A0A4R8FZA5_9RHOB</name>
<dbReference type="SUPFAM" id="SSF53850">
    <property type="entry name" value="Periplasmic binding protein-like II"/>
    <property type="match status" value="1"/>
</dbReference>
<proteinExistence type="predicted"/>
<dbReference type="AlphaFoldDB" id="A0A4R8FZA5"/>
<comment type="caution">
    <text evidence="1">The sequence shown here is derived from an EMBL/GenBank/DDBJ whole genome shotgun (WGS) entry which is preliminary data.</text>
</comment>
<protein>
    <recommendedName>
        <fullName evidence="3">TRAP transporter TAXI family solute receptor</fullName>
    </recommendedName>
</protein>
<dbReference type="PROSITE" id="PS51318">
    <property type="entry name" value="TAT"/>
    <property type="match status" value="1"/>
</dbReference>
<evidence type="ECO:0000313" key="2">
    <source>
        <dbReference type="Proteomes" id="UP000295484"/>
    </source>
</evidence>
<dbReference type="InterPro" id="IPR006311">
    <property type="entry name" value="TAT_signal"/>
</dbReference>
<evidence type="ECO:0000313" key="1">
    <source>
        <dbReference type="EMBL" id="TDX32487.1"/>
    </source>
</evidence>
<dbReference type="Proteomes" id="UP000295484">
    <property type="component" value="Unassembled WGS sequence"/>
</dbReference>
<gene>
    <name evidence="1" type="ORF">EV657_10356</name>
</gene>
<dbReference type="RefSeq" id="WP_134077159.1">
    <property type="nucleotide sequence ID" value="NZ_SOEB01000003.1"/>
</dbReference>
<dbReference type="Pfam" id="PF16868">
    <property type="entry name" value="NMT1_3"/>
    <property type="match status" value="1"/>
</dbReference>
<dbReference type="InterPro" id="IPR011852">
    <property type="entry name" value="TRAP_TAXI"/>
</dbReference>